<evidence type="ECO:0000256" key="4">
    <source>
        <dbReference type="ARBA" id="ARBA00022989"/>
    </source>
</evidence>
<comment type="subcellular location">
    <subcellularLocation>
        <location evidence="1">Membrane</location>
        <topology evidence="1">Multi-pass membrane protein</topology>
    </subcellularLocation>
</comment>
<keyword evidence="4 7" id="KW-1133">Transmembrane helix</keyword>
<feature type="transmembrane region" description="Helical" evidence="7">
    <location>
        <begin position="125"/>
        <end position="144"/>
    </location>
</feature>
<dbReference type="Proteomes" id="UP000887226">
    <property type="component" value="Unassembled WGS sequence"/>
</dbReference>
<accession>A0A9P8CDT7</accession>
<sequence>MASHRTHQHHRRDPHSDCGISRRSVSANRPRAPFIFISMCMILLGFIMALAGSAHGGGFGVVYAAVFIATCGIYPVLTGKVTWLFNNFAGSYKRSAGMATHVGIGNLACVMASNFYRTADKPKYFLGHELEIGFMGVGMCAVVLRSNFMSQCKKG</sequence>
<feature type="compositionally biased region" description="Basic residues" evidence="6">
    <location>
        <begin position="1"/>
        <end position="13"/>
    </location>
</feature>
<protein>
    <submittedName>
        <fullName evidence="8">Uncharacterized protein</fullName>
    </submittedName>
</protein>
<comment type="caution">
    <text evidence="8">The sequence shown here is derived from an EMBL/GenBank/DDBJ whole genome shotgun (WGS) entry which is preliminary data.</text>
</comment>
<name>A0A9P8CDT7_9HELO</name>
<evidence type="ECO:0000256" key="1">
    <source>
        <dbReference type="ARBA" id="ARBA00004141"/>
    </source>
</evidence>
<dbReference type="AlphaFoldDB" id="A0A9P8CDT7"/>
<evidence type="ECO:0000256" key="6">
    <source>
        <dbReference type="SAM" id="MobiDB-lite"/>
    </source>
</evidence>
<evidence type="ECO:0000256" key="3">
    <source>
        <dbReference type="ARBA" id="ARBA00022692"/>
    </source>
</evidence>
<evidence type="ECO:0000313" key="9">
    <source>
        <dbReference type="Proteomes" id="UP000887226"/>
    </source>
</evidence>
<feature type="transmembrane region" description="Helical" evidence="7">
    <location>
        <begin position="57"/>
        <end position="77"/>
    </location>
</feature>
<organism evidence="8 9">
    <name type="scientific">Calycina marina</name>
    <dbReference type="NCBI Taxonomy" id="1763456"/>
    <lineage>
        <taxon>Eukaryota</taxon>
        <taxon>Fungi</taxon>
        <taxon>Dikarya</taxon>
        <taxon>Ascomycota</taxon>
        <taxon>Pezizomycotina</taxon>
        <taxon>Leotiomycetes</taxon>
        <taxon>Helotiales</taxon>
        <taxon>Pezizellaceae</taxon>
        <taxon>Calycina</taxon>
    </lineage>
</organism>
<evidence type="ECO:0000313" key="8">
    <source>
        <dbReference type="EMBL" id="KAG9243087.1"/>
    </source>
</evidence>
<feature type="transmembrane region" description="Helical" evidence="7">
    <location>
        <begin position="98"/>
        <end position="119"/>
    </location>
</feature>
<evidence type="ECO:0000256" key="2">
    <source>
        <dbReference type="ARBA" id="ARBA00022448"/>
    </source>
</evidence>
<proteinExistence type="predicted"/>
<keyword evidence="2" id="KW-0813">Transport</keyword>
<evidence type="ECO:0000256" key="7">
    <source>
        <dbReference type="SAM" id="Phobius"/>
    </source>
</evidence>
<feature type="transmembrane region" description="Helical" evidence="7">
    <location>
        <begin position="32"/>
        <end position="51"/>
    </location>
</feature>
<gene>
    <name evidence="8" type="ORF">BJ878DRAFT_135961</name>
</gene>
<keyword evidence="9" id="KW-1185">Reference proteome</keyword>
<dbReference type="OrthoDB" id="2985014at2759"/>
<keyword evidence="3 7" id="KW-0812">Transmembrane</keyword>
<dbReference type="GO" id="GO:0016020">
    <property type="term" value="C:membrane"/>
    <property type="evidence" value="ECO:0007669"/>
    <property type="project" value="UniProtKB-SubCell"/>
</dbReference>
<feature type="region of interest" description="Disordered" evidence="6">
    <location>
        <begin position="1"/>
        <end position="24"/>
    </location>
</feature>
<reference evidence="8" key="1">
    <citation type="journal article" date="2021" name="IMA Fungus">
        <title>Genomic characterization of three marine fungi, including Emericellopsis atlantica sp. nov. with signatures of a generalist lifestyle and marine biomass degradation.</title>
        <authorList>
            <person name="Hagestad O.C."/>
            <person name="Hou L."/>
            <person name="Andersen J.H."/>
            <person name="Hansen E.H."/>
            <person name="Altermark B."/>
            <person name="Li C."/>
            <person name="Kuhnert E."/>
            <person name="Cox R.J."/>
            <person name="Crous P.W."/>
            <person name="Spatafora J.W."/>
            <person name="Lail K."/>
            <person name="Amirebrahimi M."/>
            <person name="Lipzen A."/>
            <person name="Pangilinan J."/>
            <person name="Andreopoulos W."/>
            <person name="Hayes R.D."/>
            <person name="Ng V."/>
            <person name="Grigoriev I.V."/>
            <person name="Jackson S.A."/>
            <person name="Sutton T.D.S."/>
            <person name="Dobson A.D.W."/>
            <person name="Rama T."/>
        </authorList>
    </citation>
    <scope>NUCLEOTIDE SEQUENCE</scope>
    <source>
        <strain evidence="8">TRa3180A</strain>
    </source>
</reference>
<keyword evidence="5 7" id="KW-0472">Membrane</keyword>
<evidence type="ECO:0000256" key="5">
    <source>
        <dbReference type="ARBA" id="ARBA00023136"/>
    </source>
</evidence>
<dbReference type="EMBL" id="MU254007">
    <property type="protein sequence ID" value="KAG9243087.1"/>
    <property type="molecule type" value="Genomic_DNA"/>
</dbReference>
<dbReference type="PANTHER" id="PTHR43791:SF18">
    <property type="entry name" value="NICOTINIC ACID TRANSPORTER TNA1, PUTATIVE (AFU_ORTHOLOGUE AFUA_3G03820)-RELATED"/>
    <property type="match status" value="1"/>
</dbReference>
<dbReference type="PANTHER" id="PTHR43791">
    <property type="entry name" value="PERMEASE-RELATED"/>
    <property type="match status" value="1"/>
</dbReference>
<dbReference type="GO" id="GO:0022857">
    <property type="term" value="F:transmembrane transporter activity"/>
    <property type="evidence" value="ECO:0007669"/>
    <property type="project" value="TreeGrafter"/>
</dbReference>